<keyword evidence="4" id="KW-0282">Flagellum</keyword>
<dbReference type="KEGG" id="saes:HBH39_04935"/>
<name>A0A6G9QIG0_9GAMM</name>
<feature type="domain" description="Flagellar assembly protein T C-terminal" evidence="1">
    <location>
        <begin position="327"/>
        <end position="403"/>
    </location>
</feature>
<feature type="domain" description="Flagellar assembly protein T N-terminal" evidence="3">
    <location>
        <begin position="40"/>
        <end position="124"/>
    </location>
</feature>
<dbReference type="InterPro" id="IPR032370">
    <property type="entry name" value="FlgT_N"/>
</dbReference>
<keyword evidence="5" id="KW-1185">Reference proteome</keyword>
<evidence type="ECO:0000259" key="1">
    <source>
        <dbReference type="Pfam" id="PF16538"/>
    </source>
</evidence>
<sequence>MLQAGLTYLGTQTQGYTLRARLTKFLLLMVIMSPSVYAELVEVTGKATIVNGNIDKAREDAINQALNYASLKAGVNFSSQQQITQGTLTQDTFMMQRMGAANNIELVSEIISDNRIEVVLSLNIDDTSAAAQCAEQSLKAAIMVPQVEIADRAQLRTGQLNGFSQALTQQLGVQINKQSQYSFARIHADERIDKTNELVNFNGYRIPSWLGEITDSQYILQSEVTDMSTEPFTSSLFGLIDHTPLRQFSYKLTLYHGISGEVVWADEFATNAPWEFERQDAVMPNSQRFWGSSYGQAITLQLQQGIMQLDNQLNCRPLLGQIIARQGDRIIINLGRKNGVKMGDKFQIVLQKNIPDRLNSMRAIATQSRAKVMIEQVSEDIATAVLENIDSSENIQVYDIAIKL</sequence>
<dbReference type="Pfam" id="PF16539">
    <property type="entry name" value="FlgT_M"/>
    <property type="match status" value="1"/>
</dbReference>
<dbReference type="EMBL" id="CP050313">
    <property type="protein sequence ID" value="QIR13923.1"/>
    <property type="molecule type" value="Genomic_DNA"/>
</dbReference>
<dbReference type="InterPro" id="IPR032388">
    <property type="entry name" value="FlgT_C"/>
</dbReference>
<dbReference type="Pfam" id="PF16538">
    <property type="entry name" value="FlgT_C"/>
    <property type="match status" value="1"/>
</dbReference>
<keyword evidence="4" id="KW-0966">Cell projection</keyword>
<dbReference type="AlphaFoldDB" id="A0A6G9QIG0"/>
<evidence type="ECO:0000259" key="2">
    <source>
        <dbReference type="Pfam" id="PF16539"/>
    </source>
</evidence>
<dbReference type="Gene3D" id="2.40.10.410">
    <property type="entry name" value="FlgT, C-terminal domain"/>
    <property type="match status" value="1"/>
</dbReference>
<dbReference type="InterPro" id="IPR038180">
    <property type="entry name" value="FlgT_N_sf"/>
</dbReference>
<evidence type="ECO:0000313" key="4">
    <source>
        <dbReference type="EMBL" id="QIR13923.1"/>
    </source>
</evidence>
<organism evidence="4 5">
    <name type="scientific">Shewanella aestuarii</name>
    <dbReference type="NCBI Taxonomy" id="1028752"/>
    <lineage>
        <taxon>Bacteria</taxon>
        <taxon>Pseudomonadati</taxon>
        <taxon>Pseudomonadota</taxon>
        <taxon>Gammaproteobacteria</taxon>
        <taxon>Alteromonadales</taxon>
        <taxon>Shewanellaceae</taxon>
        <taxon>Shewanella</taxon>
    </lineage>
</organism>
<accession>A0A6G9QIG0</accession>
<protein>
    <submittedName>
        <fullName evidence="4">Flagellar biosynthesis protein FlgT</fullName>
    </submittedName>
</protein>
<evidence type="ECO:0000313" key="5">
    <source>
        <dbReference type="Proteomes" id="UP000502608"/>
    </source>
</evidence>
<dbReference type="Proteomes" id="UP000502608">
    <property type="component" value="Chromosome"/>
</dbReference>
<proteinExistence type="predicted"/>
<dbReference type="InterPro" id="IPR038165">
    <property type="entry name" value="FlgT_C_sf"/>
</dbReference>
<keyword evidence="4" id="KW-0969">Cilium</keyword>
<dbReference type="InterPro" id="IPR032386">
    <property type="entry name" value="FlgT_M"/>
</dbReference>
<evidence type="ECO:0000259" key="3">
    <source>
        <dbReference type="Pfam" id="PF16548"/>
    </source>
</evidence>
<dbReference type="Pfam" id="PF16548">
    <property type="entry name" value="FlgT_N"/>
    <property type="match status" value="1"/>
</dbReference>
<dbReference type="Gene3D" id="3.30.1660.40">
    <property type="entry name" value="FlgT, N-terminal domain"/>
    <property type="match status" value="1"/>
</dbReference>
<dbReference type="Gene3D" id="3.40.50.10610">
    <property type="entry name" value="ABC-type transport auxiliary lipoprotein component"/>
    <property type="match status" value="1"/>
</dbReference>
<feature type="domain" description="Flagellar assembly protein T middle" evidence="2">
    <location>
        <begin position="132"/>
        <end position="282"/>
    </location>
</feature>
<reference evidence="4 5" key="1">
    <citation type="submission" date="2020-03" db="EMBL/GenBank/DDBJ databases">
        <title>Complete genome sequence of Shewanella sp.</title>
        <authorList>
            <person name="Kim Y.-S."/>
            <person name="Kim S.-J."/>
            <person name="Jung H.-K."/>
            <person name="Kim K.-H."/>
        </authorList>
    </citation>
    <scope>NUCLEOTIDE SEQUENCE [LARGE SCALE GENOMIC DNA]</scope>
    <source>
        <strain evidence="4 5">PN3F2</strain>
    </source>
</reference>
<gene>
    <name evidence="4" type="ORF">HBH39_04935</name>
</gene>